<sequence>MRRQKMRHKKLDKKVFSRTAKKIKRKNLIPKNMRGGIRL</sequence>
<organism evidence="1">
    <name type="scientific">Peromfec virus RodF8_36</name>
    <dbReference type="NCBI Taxonomy" id="2929371"/>
    <lineage>
        <taxon>Viruses</taxon>
        <taxon>Monodnaviria</taxon>
        <taxon>Sangervirae</taxon>
        <taxon>Phixviricota</taxon>
        <taxon>Malgrandaviricetes</taxon>
        <taxon>Petitvirales</taxon>
        <taxon>Microviridae</taxon>
    </lineage>
</organism>
<evidence type="ECO:0000313" key="1">
    <source>
        <dbReference type="EMBL" id="UPW36497.1"/>
    </source>
</evidence>
<protein>
    <submittedName>
        <fullName evidence="1">Uncharacterized protein</fullName>
    </submittedName>
</protein>
<proteinExistence type="predicted"/>
<accession>A0A976N153</accession>
<dbReference type="EMBL" id="OM869640">
    <property type="protein sequence ID" value="UPW36497.1"/>
    <property type="molecule type" value="Genomic_DNA"/>
</dbReference>
<reference evidence="1" key="1">
    <citation type="submission" date="2022-02" db="EMBL/GenBank/DDBJ databases">
        <title>Towards deciphering the DNA virus diversity associated with rodent species in the families Cricetidae and Heteromyidae.</title>
        <authorList>
            <person name="Lund M."/>
            <person name="Larsen B.B."/>
            <person name="Gryseels S."/>
            <person name="Kraberger S."/>
            <person name="Rowsey D.M."/>
            <person name="Steger L."/>
            <person name="Yule K.M."/>
            <person name="Upham N.S."/>
            <person name="Worobey M."/>
            <person name="Van Doorslaer K."/>
            <person name="Varsani A."/>
        </authorList>
    </citation>
    <scope>NUCLEOTIDE SEQUENCE</scope>
    <source>
        <strain evidence="1">NeonRodF8_36</strain>
    </source>
</reference>
<name>A0A976N153_9VIRU</name>